<feature type="transmembrane region" description="Helical" evidence="2">
    <location>
        <begin position="182"/>
        <end position="201"/>
    </location>
</feature>
<keyword evidence="2" id="KW-0812">Transmembrane</keyword>
<proteinExistence type="predicted"/>
<evidence type="ECO:0000313" key="3">
    <source>
        <dbReference type="EMBL" id="EEG77476.1"/>
    </source>
</evidence>
<evidence type="ECO:0000313" key="4">
    <source>
        <dbReference type="Proteomes" id="UP000006443"/>
    </source>
</evidence>
<dbReference type="Proteomes" id="UP000006443">
    <property type="component" value="Unassembled WGS sequence"/>
</dbReference>
<dbReference type="eggNOG" id="ENOG502Z8G1">
    <property type="taxonomic scope" value="Bacteria"/>
</dbReference>
<reference evidence="3 4" key="1">
    <citation type="submission" date="2009-02" db="EMBL/GenBank/DDBJ databases">
        <title>Sequencing of the draft genome and assembly of Dethiobacter alkaliphilus AHT 1.</title>
        <authorList>
            <consortium name="US DOE Joint Genome Institute (JGI-PGF)"/>
            <person name="Lucas S."/>
            <person name="Copeland A."/>
            <person name="Lapidus A."/>
            <person name="Glavina del Rio T."/>
            <person name="Dalin E."/>
            <person name="Tice H."/>
            <person name="Bruce D."/>
            <person name="Goodwin L."/>
            <person name="Pitluck S."/>
            <person name="Larimer F."/>
            <person name="Land M.L."/>
            <person name="Hauser L."/>
            <person name="Muyzer G."/>
        </authorList>
    </citation>
    <scope>NUCLEOTIDE SEQUENCE [LARGE SCALE GENOMIC DNA]</scope>
    <source>
        <strain evidence="3 4">AHT 1</strain>
    </source>
</reference>
<accession>C0GGN5</accession>
<sequence>MRVETLNKFGLTYQQTKALFMMQYDLTHSDILHEKNIEKQKTKQVWLNKWKDSINTFLSRLEGAEEKPNISTSYMLKKNPLLDRELDALRQEAGANKLPLYLMLLEATLFEPYFPLEVGHNKEVLLDRLKDKMRRTKADKKIIKGKLYHFANMLSINESDIDSFIKSYDKAVDGLTGKKMKIAGGVIIGTVILVITAGYGAPAIAAKFAPAGLYGAAAVSSGMAALGGGAIATGGLGIPGGMAVIVGGGALVGAGVGATAGAGANAIMKASGKFALTEAAKLEVVMKEILLTKQKDVRFVQELIREQRMAISNLEDELLKMKLERKDQKEEIKNLEEAISYLKKALIRSQNLIEGTH</sequence>
<feature type="transmembrane region" description="Helical" evidence="2">
    <location>
        <begin position="242"/>
        <end position="264"/>
    </location>
</feature>
<keyword evidence="1" id="KW-0175">Coiled coil</keyword>
<keyword evidence="2" id="KW-1133">Transmembrane helix</keyword>
<dbReference type="STRING" id="555088.DealDRAFT_1599"/>
<feature type="coiled-coil region" evidence="1">
    <location>
        <begin position="297"/>
        <end position="345"/>
    </location>
</feature>
<keyword evidence="2" id="KW-0472">Membrane</keyword>
<feature type="transmembrane region" description="Helical" evidence="2">
    <location>
        <begin position="213"/>
        <end position="236"/>
    </location>
</feature>
<evidence type="ECO:0000256" key="1">
    <source>
        <dbReference type="SAM" id="Coils"/>
    </source>
</evidence>
<dbReference type="OrthoDB" id="1692525at2"/>
<dbReference type="RefSeq" id="WP_008516456.1">
    <property type="nucleotide sequence ID" value="NZ_ACJM01000007.1"/>
</dbReference>
<comment type="caution">
    <text evidence="3">The sequence shown here is derived from an EMBL/GenBank/DDBJ whole genome shotgun (WGS) entry which is preliminary data.</text>
</comment>
<gene>
    <name evidence="3" type="ORF">DealDRAFT_1599</name>
</gene>
<keyword evidence="4" id="KW-1185">Reference proteome</keyword>
<name>C0GGN5_DETAL</name>
<organism evidence="3 4">
    <name type="scientific">Dethiobacter alkaliphilus AHT 1</name>
    <dbReference type="NCBI Taxonomy" id="555088"/>
    <lineage>
        <taxon>Bacteria</taxon>
        <taxon>Bacillati</taxon>
        <taxon>Bacillota</taxon>
        <taxon>Dethiobacteria</taxon>
        <taxon>Dethiobacterales</taxon>
        <taxon>Dethiobacteraceae</taxon>
        <taxon>Dethiobacter</taxon>
    </lineage>
</organism>
<evidence type="ECO:0000256" key="2">
    <source>
        <dbReference type="SAM" id="Phobius"/>
    </source>
</evidence>
<dbReference type="AlphaFoldDB" id="C0GGN5"/>
<protein>
    <submittedName>
        <fullName evidence="3">Uncharacterized protein</fullName>
    </submittedName>
</protein>
<dbReference type="EMBL" id="ACJM01000007">
    <property type="protein sequence ID" value="EEG77476.1"/>
    <property type="molecule type" value="Genomic_DNA"/>
</dbReference>